<gene>
    <name evidence="1" type="ORF">ACOLOM_LOCUS8220</name>
</gene>
<comment type="caution">
    <text evidence="1">The sequence shown here is derived from an EMBL/GenBank/DDBJ whole genome shotgun (WGS) entry which is preliminary data.</text>
</comment>
<keyword evidence="2" id="KW-1185">Reference proteome</keyword>
<evidence type="ECO:0000313" key="1">
    <source>
        <dbReference type="EMBL" id="CAG8650028.1"/>
    </source>
</evidence>
<name>A0ACA9NCY6_9GLOM</name>
<evidence type="ECO:0000313" key="2">
    <source>
        <dbReference type="Proteomes" id="UP000789525"/>
    </source>
</evidence>
<dbReference type="EMBL" id="CAJVPT010020692">
    <property type="protein sequence ID" value="CAG8650028.1"/>
    <property type="molecule type" value="Genomic_DNA"/>
</dbReference>
<accession>A0ACA9NCY6</accession>
<protein>
    <submittedName>
        <fullName evidence="1">1101_t:CDS:1</fullName>
    </submittedName>
</protein>
<dbReference type="Proteomes" id="UP000789525">
    <property type="component" value="Unassembled WGS sequence"/>
</dbReference>
<organism evidence="1 2">
    <name type="scientific">Acaulospora colombiana</name>
    <dbReference type="NCBI Taxonomy" id="27376"/>
    <lineage>
        <taxon>Eukaryota</taxon>
        <taxon>Fungi</taxon>
        <taxon>Fungi incertae sedis</taxon>
        <taxon>Mucoromycota</taxon>
        <taxon>Glomeromycotina</taxon>
        <taxon>Glomeromycetes</taxon>
        <taxon>Diversisporales</taxon>
        <taxon>Acaulosporaceae</taxon>
        <taxon>Acaulospora</taxon>
    </lineage>
</organism>
<sequence length="269" mass="29080">MAYSQICVTQLITLFFMVTFFLTFSRASPLLHDRQLIPSSLFGGGKSPFLYGNSQQATNANGNSANAHNAEVQANNANEASKSLDTNHANTFMINKRQLGQLGKGLAYLTNAGETKASSNNANAQNVEAQANNANECSSSYGNNHANNFVINKRRLGTGKGLAYLSNAGETKYNNNQANTQNAQVQANNAHEHNFNIDSASSGTSMFGKRMNIKQPFLYASNNAENHAHEQAASMNNLAANVNDANMGSYNLQNQNAATKMLNKRDSLE</sequence>
<reference evidence="1" key="1">
    <citation type="submission" date="2021-06" db="EMBL/GenBank/DDBJ databases">
        <authorList>
            <person name="Kallberg Y."/>
            <person name="Tangrot J."/>
            <person name="Rosling A."/>
        </authorList>
    </citation>
    <scope>NUCLEOTIDE SEQUENCE</scope>
    <source>
        <strain evidence="1">CL356</strain>
    </source>
</reference>
<proteinExistence type="predicted"/>